<feature type="transmembrane region" description="Helical" evidence="7">
    <location>
        <begin position="20"/>
        <end position="47"/>
    </location>
</feature>
<comment type="catalytic activity">
    <reaction evidence="7">
        <text>L-cysteinyl-[prolipoprotein] + a 1,2-diacyl-sn-glycero-3-phospho-(1'-sn-glycerol) = an S-1,2-diacyl-sn-glyceryl-L-cysteinyl-[prolipoprotein] + sn-glycerol 1-phosphate + H(+)</text>
        <dbReference type="Rhea" id="RHEA:56712"/>
        <dbReference type="Rhea" id="RHEA-COMP:14679"/>
        <dbReference type="Rhea" id="RHEA-COMP:14680"/>
        <dbReference type="ChEBI" id="CHEBI:15378"/>
        <dbReference type="ChEBI" id="CHEBI:29950"/>
        <dbReference type="ChEBI" id="CHEBI:57685"/>
        <dbReference type="ChEBI" id="CHEBI:64716"/>
        <dbReference type="ChEBI" id="CHEBI:140658"/>
        <dbReference type="EC" id="2.5.1.145"/>
    </reaction>
</comment>
<dbReference type="RefSeq" id="WP_181058808.1">
    <property type="nucleotide sequence ID" value="NZ_JACDTY010000007.1"/>
</dbReference>
<keyword evidence="3 7" id="KW-0808">Transferase</keyword>
<gene>
    <name evidence="7" type="primary">lgt</name>
    <name evidence="8" type="ORF">H0241_17055</name>
</gene>
<feature type="binding site" evidence="7">
    <location>
        <position position="155"/>
    </location>
    <ligand>
        <name>a 1,2-diacyl-sn-glycero-3-phospho-(1'-sn-glycerol)</name>
        <dbReference type="ChEBI" id="CHEBI:64716"/>
    </ligand>
</feature>
<comment type="subcellular location">
    <subcellularLocation>
        <location evidence="7">Cell membrane</location>
        <topology evidence="7">Multi-pass membrane protein</topology>
    </subcellularLocation>
</comment>
<feature type="transmembrane region" description="Helical" evidence="7">
    <location>
        <begin position="230"/>
        <end position="246"/>
    </location>
</feature>
<name>A0A838B7A8_9HYPH</name>
<dbReference type="PANTHER" id="PTHR30589">
    <property type="entry name" value="PROLIPOPROTEIN DIACYLGLYCERYL TRANSFERASE"/>
    <property type="match status" value="1"/>
</dbReference>
<dbReference type="UniPathway" id="UPA00664"/>
<dbReference type="GO" id="GO:0005886">
    <property type="term" value="C:plasma membrane"/>
    <property type="evidence" value="ECO:0007669"/>
    <property type="project" value="UniProtKB-SubCell"/>
</dbReference>
<dbReference type="HAMAP" id="MF_01147">
    <property type="entry name" value="Lgt"/>
    <property type="match status" value="1"/>
</dbReference>
<comment type="similarity">
    <text evidence="1 7">Belongs to the Lgt family.</text>
</comment>
<dbReference type="Pfam" id="PF01790">
    <property type="entry name" value="LGT"/>
    <property type="match status" value="1"/>
</dbReference>
<dbReference type="PANTHER" id="PTHR30589:SF0">
    <property type="entry name" value="PHOSPHATIDYLGLYCEROL--PROLIPOPROTEIN DIACYLGLYCERYL TRANSFERASE"/>
    <property type="match status" value="1"/>
</dbReference>
<keyword evidence="6 7" id="KW-0472">Membrane</keyword>
<evidence type="ECO:0000256" key="2">
    <source>
        <dbReference type="ARBA" id="ARBA00022475"/>
    </source>
</evidence>
<comment type="pathway">
    <text evidence="7">Protein modification; lipoprotein biosynthesis (diacylglyceryl transfer).</text>
</comment>
<reference evidence="8 9" key="1">
    <citation type="submission" date="2020-07" db="EMBL/GenBank/DDBJ databases">
        <title>Definition of the novel symbiovar canariense within Mesorhizobium novociceri, a new species of genus Mesorhizobium nodulating Cicer canariense in the Caldera de Taburiente National Park (La Palma, Canary Islands).</title>
        <authorList>
            <person name="Leon-Barrios M."/>
            <person name="Perez-Yepez J."/>
            <person name="Flores-Felix J.D."/>
            <person name="Ramirez-Baena M.H."/>
            <person name="Pulido-Suarez L."/>
            <person name="Igual J.M."/>
            <person name="Velazquez E."/>
            <person name="Peix A."/>
        </authorList>
    </citation>
    <scope>NUCLEOTIDE SEQUENCE [LARGE SCALE GENOMIC DNA]</scope>
    <source>
        <strain evidence="8 9">CCANP35</strain>
    </source>
</reference>
<keyword evidence="9" id="KW-1185">Reference proteome</keyword>
<proteinExistence type="inferred from homology"/>
<organism evidence="8 9">
    <name type="scientific">Mesorhizobium neociceri</name>
    <dbReference type="NCBI Taxonomy" id="1307853"/>
    <lineage>
        <taxon>Bacteria</taxon>
        <taxon>Pseudomonadati</taxon>
        <taxon>Pseudomonadota</taxon>
        <taxon>Alphaproteobacteria</taxon>
        <taxon>Hyphomicrobiales</taxon>
        <taxon>Phyllobacteriaceae</taxon>
        <taxon>Mesorhizobium</taxon>
    </lineage>
</organism>
<dbReference type="Proteomes" id="UP000558284">
    <property type="component" value="Unassembled WGS sequence"/>
</dbReference>
<protein>
    <recommendedName>
        <fullName evidence="7">Phosphatidylglycerol--prolipoprotein diacylglyceryl transferase</fullName>
        <ecNumber evidence="7">2.5.1.145</ecNumber>
    </recommendedName>
</protein>
<comment type="caution">
    <text evidence="8">The sequence shown here is derived from an EMBL/GenBank/DDBJ whole genome shotgun (WGS) entry which is preliminary data.</text>
</comment>
<sequence>MNDYFLLPMASLSFPNIDPILVQIGPLAVHWYGIGYIVGILFAWWYAKRLVTNTRLWPDGVLPMKPIDLDDFIVWAAAGVVLGGRTGYVLFYDLKRYIDHPADILAIWQGGMSFHGGLLGVILAMTLFSLKRGIRTWSLFDVVAAGVPVGLGLVRVANFVNAELWGRVTDVSWGVVFCNERILQAQTQCPAGTLPRHPSQLYEALLEGVVLFLVLRFLTHSRLKLKTPRFVGGAFICGYGLSRIFVEFFREPDQQLGYLLGGWLTMGMVLSLPMVLAGIWAMATAKQIAQPQPA</sequence>
<evidence type="ECO:0000256" key="6">
    <source>
        <dbReference type="ARBA" id="ARBA00023136"/>
    </source>
</evidence>
<evidence type="ECO:0000313" key="8">
    <source>
        <dbReference type="EMBL" id="MBA1141957.1"/>
    </source>
</evidence>
<feature type="transmembrane region" description="Helical" evidence="7">
    <location>
        <begin position="137"/>
        <end position="157"/>
    </location>
</feature>
<accession>A0A838B7A8</accession>
<evidence type="ECO:0000256" key="1">
    <source>
        <dbReference type="ARBA" id="ARBA00007150"/>
    </source>
</evidence>
<keyword evidence="8" id="KW-0449">Lipoprotein</keyword>
<dbReference type="GO" id="GO:0042158">
    <property type="term" value="P:lipoprotein biosynthetic process"/>
    <property type="evidence" value="ECO:0007669"/>
    <property type="project" value="UniProtKB-UniRule"/>
</dbReference>
<evidence type="ECO:0000313" key="9">
    <source>
        <dbReference type="Proteomes" id="UP000558284"/>
    </source>
</evidence>
<dbReference type="EC" id="2.5.1.145" evidence="7"/>
<dbReference type="InterPro" id="IPR001640">
    <property type="entry name" value="Lgt"/>
</dbReference>
<dbReference type="GO" id="GO:0008961">
    <property type="term" value="F:phosphatidylglycerol-prolipoprotein diacylglyceryl transferase activity"/>
    <property type="evidence" value="ECO:0007669"/>
    <property type="project" value="UniProtKB-UniRule"/>
</dbReference>
<dbReference type="EMBL" id="JACDTY010000007">
    <property type="protein sequence ID" value="MBA1141957.1"/>
    <property type="molecule type" value="Genomic_DNA"/>
</dbReference>
<keyword evidence="4 7" id="KW-0812">Transmembrane</keyword>
<comment type="function">
    <text evidence="7">Catalyzes the transfer of the diacylglyceryl group from phosphatidylglycerol to the sulfhydryl group of the N-terminal cysteine of a prolipoprotein, the first step in the formation of mature lipoproteins.</text>
</comment>
<feature type="transmembrane region" description="Helical" evidence="7">
    <location>
        <begin position="201"/>
        <end position="218"/>
    </location>
</feature>
<evidence type="ECO:0000256" key="3">
    <source>
        <dbReference type="ARBA" id="ARBA00022679"/>
    </source>
</evidence>
<dbReference type="AlphaFoldDB" id="A0A838B7A8"/>
<keyword evidence="2 7" id="KW-1003">Cell membrane</keyword>
<evidence type="ECO:0000256" key="5">
    <source>
        <dbReference type="ARBA" id="ARBA00022989"/>
    </source>
</evidence>
<feature type="transmembrane region" description="Helical" evidence="7">
    <location>
        <begin position="258"/>
        <end position="283"/>
    </location>
</feature>
<evidence type="ECO:0000256" key="4">
    <source>
        <dbReference type="ARBA" id="ARBA00022692"/>
    </source>
</evidence>
<feature type="transmembrane region" description="Helical" evidence="7">
    <location>
        <begin position="112"/>
        <end position="130"/>
    </location>
</feature>
<evidence type="ECO:0000256" key="7">
    <source>
        <dbReference type="HAMAP-Rule" id="MF_01147"/>
    </source>
</evidence>
<feature type="transmembrane region" description="Helical" evidence="7">
    <location>
        <begin position="72"/>
        <end position="92"/>
    </location>
</feature>
<dbReference type="NCBIfam" id="TIGR00544">
    <property type="entry name" value="lgt"/>
    <property type="match status" value="1"/>
</dbReference>
<keyword evidence="5 7" id="KW-1133">Transmembrane helix</keyword>